<organism evidence="4 5">
    <name type="scientific">Bartonella koehlerae C-29</name>
    <dbReference type="NCBI Taxonomy" id="1134510"/>
    <lineage>
        <taxon>Bacteria</taxon>
        <taxon>Pseudomonadati</taxon>
        <taxon>Pseudomonadota</taxon>
        <taxon>Alphaproteobacteria</taxon>
        <taxon>Hyphomicrobiales</taxon>
        <taxon>Bartonellaceae</taxon>
        <taxon>Bartonella</taxon>
    </lineage>
</organism>
<dbReference type="EMBL" id="AHPL01000007">
    <property type="protein sequence ID" value="KEC55316.1"/>
    <property type="molecule type" value="Genomic_DNA"/>
</dbReference>
<dbReference type="Proteomes" id="UP000027015">
    <property type="component" value="Unassembled WGS sequence"/>
</dbReference>
<comment type="caution">
    <text evidence="4">The sequence shown here is derived from an EMBL/GenBank/DDBJ whole genome shotgun (WGS) entry which is preliminary data.</text>
</comment>
<evidence type="ECO:0000313" key="5">
    <source>
        <dbReference type="Proteomes" id="UP000027015"/>
    </source>
</evidence>
<comment type="similarity">
    <text evidence="1">Belongs to the IlvD/Edd family.</text>
</comment>
<evidence type="ECO:0000259" key="3">
    <source>
        <dbReference type="Pfam" id="PF00920"/>
    </source>
</evidence>
<proteinExistence type="inferred from homology"/>
<dbReference type="SUPFAM" id="SSF143975">
    <property type="entry name" value="IlvD/EDD N-terminal domain-like"/>
    <property type="match status" value="1"/>
</dbReference>
<dbReference type="GO" id="GO:0016829">
    <property type="term" value="F:lyase activity"/>
    <property type="evidence" value="ECO:0007669"/>
    <property type="project" value="UniProtKB-KW"/>
</dbReference>
<dbReference type="InterPro" id="IPR000581">
    <property type="entry name" value="ILV_EDD_N"/>
</dbReference>
<accession>A0A067W8V7</accession>
<keyword evidence="5" id="KW-1185">Reference proteome</keyword>
<keyword evidence="2" id="KW-0456">Lyase</keyword>
<evidence type="ECO:0000256" key="1">
    <source>
        <dbReference type="ARBA" id="ARBA00006486"/>
    </source>
</evidence>
<dbReference type="PATRIC" id="fig|1134510.3.peg.698"/>
<name>A0A067W8V7_9HYPH</name>
<evidence type="ECO:0000256" key="2">
    <source>
        <dbReference type="ARBA" id="ARBA00023239"/>
    </source>
</evidence>
<evidence type="ECO:0000313" key="4">
    <source>
        <dbReference type="EMBL" id="KEC55316.1"/>
    </source>
</evidence>
<reference evidence="4 5" key="1">
    <citation type="submission" date="2012-04" db="EMBL/GenBank/DDBJ databases">
        <title>The Genome Sequence of Bartonella koehlerae C-29.</title>
        <authorList>
            <consortium name="The Broad Institute Genome Sequencing Platform"/>
            <consortium name="The Broad Institute Genome Sequencing Center for Infectious Disease"/>
            <person name="Feldgarden M."/>
            <person name="Kirby J."/>
            <person name="Kosoy M."/>
            <person name="Birtles R."/>
            <person name="Probert W.S."/>
            <person name="Chiaraviglio L."/>
            <person name="Walker B."/>
            <person name="Young S.K."/>
            <person name="Zeng Q."/>
            <person name="Gargeya S."/>
            <person name="Fitzgerald M."/>
            <person name="Haas B."/>
            <person name="Abouelleil A."/>
            <person name="Alvarado L."/>
            <person name="Arachchi H.M."/>
            <person name="Berlin A.M."/>
            <person name="Chapman S.B."/>
            <person name="Goldberg J."/>
            <person name="Griggs A."/>
            <person name="Gujja S."/>
            <person name="Hansen M."/>
            <person name="Howarth C."/>
            <person name="Imamovic A."/>
            <person name="Larimer J."/>
            <person name="McCowen C."/>
            <person name="Montmayeur A."/>
            <person name="Murphy C."/>
            <person name="Neiman D."/>
            <person name="Pearson M."/>
            <person name="Priest M."/>
            <person name="Roberts A."/>
            <person name="Saif S."/>
            <person name="Shea T."/>
            <person name="Sisk P."/>
            <person name="Sykes S."/>
            <person name="Wortman J."/>
            <person name="Nusbaum C."/>
            <person name="Birren B."/>
        </authorList>
    </citation>
    <scope>NUCLEOTIDE SEQUENCE [LARGE SCALE GENOMIC DNA]</scope>
    <source>
        <strain evidence="4 5">C-29</strain>
    </source>
</reference>
<dbReference type="AlphaFoldDB" id="A0A067W8V7"/>
<dbReference type="eggNOG" id="COG0129">
    <property type="taxonomic scope" value="Bacteria"/>
</dbReference>
<feature type="domain" description="Dihydroxy-acid/6-phosphogluconate dehydratase N-terminal" evidence="3">
    <location>
        <begin position="1"/>
        <end position="64"/>
    </location>
</feature>
<dbReference type="STRING" id="1134510.O9A_00596"/>
<protein>
    <recommendedName>
        <fullName evidence="3">Dihydroxy-acid/6-phosphogluconate dehydratase N-terminal domain-containing protein</fullName>
    </recommendedName>
</protein>
<dbReference type="Pfam" id="PF00920">
    <property type="entry name" value="ILVD_EDD_N"/>
    <property type="match status" value="1"/>
</dbReference>
<dbReference type="InterPro" id="IPR037237">
    <property type="entry name" value="IlvD/EDD_N"/>
</dbReference>
<dbReference type="HOGENOM" id="CLU_195069_0_0_5"/>
<sequence>MPGSSFINANTPLCDALTKEARKRVLEMTALSDSHSLFAMIVDELSFVNAILGLNTTGGSNNHAFI</sequence>
<gene>
    <name evidence="4" type="ORF">O9A_00596</name>
</gene>